<keyword evidence="2" id="KW-0732">Signal</keyword>
<dbReference type="InterPro" id="IPR032287">
    <property type="entry name" value="DUF4838"/>
</dbReference>
<dbReference type="InterPro" id="IPR017853">
    <property type="entry name" value="GH"/>
</dbReference>
<keyword evidence="5" id="KW-1185">Reference proteome</keyword>
<dbReference type="PANTHER" id="PTHR47406">
    <property type="entry name" value="COAGULATION FACTOR 5/8 TYPE, C-TERMINAL"/>
    <property type="match status" value="1"/>
</dbReference>
<evidence type="ECO:0000256" key="1">
    <source>
        <dbReference type="ARBA" id="ARBA00022801"/>
    </source>
</evidence>
<dbReference type="SUPFAM" id="SSF49785">
    <property type="entry name" value="Galactose-binding domain-like"/>
    <property type="match status" value="1"/>
</dbReference>
<dbReference type="AlphaFoldDB" id="A0A9X1WMS3"/>
<dbReference type="GO" id="GO:0016787">
    <property type="term" value="F:hydrolase activity"/>
    <property type="evidence" value="ECO:0007669"/>
    <property type="project" value="UniProtKB-KW"/>
</dbReference>
<sequence>MRRKTYLKWLSVIMSLCFILQGNDLIVRADASDQFSVLQENELTLVENHHADSAIIWWSKNSDSEIASYAASELQNYVRKMAGVTVPVLEGKLSEEDAAQTGELSSAIIVVTDEEANRYNVSNQTVDISGQWLASAAMKLSDAKEDSFIAEVSGNRLVLAGSNDRGTLYSAYDLLEQIGVRFFAPNFKYYEDNAEYVPSKSSITVSGAGTVIEPSFKIRRKYVEEGWSHTADNMPQLVDWMAKNKLNTLVVPYDYIAIGKTKWDDFRDQLIPELKKRGIIVEVGGHGFESFLRKDKYQQAHPDWFVPGFNVFNITKDEAVAEYVNQVVAYLKEHPEIGIFDAWPPDSASWPTVVVSKFGSGSNAYAYVVNKLYERVKSELPGVRIEAIAYATHTDPPSPQYMYDDSIIIDFAPYGRSYVETIFDPNSTVNKTPISLINKWKAVFHGDLSMYEYYRRYAFHSVPFVMPQLIGQELPFYRSLGIAGIGTYSEPGDWITFEITHYILAKLSWNADLNAQTLIDDYIQSRYGAASQEMSEYFRLVEEAGRTIFSSPAGNYNIIANVTKMRNNYLQAKSQLESAQSKAASGTGAAFLLQRLAWNIDYAIADTETDYYRLLNDTNSSKAAKMRAQDAINAHRFDGIMLQNTYSMRRYIATLGNTDWMYDVSRGKLRYAPMVTTMGTYQNNFVTNIVDGDEGTVFWSNTSPGIGDYVGIDLQAVKPIHSIHLSMGTNDYIRNGVVEVSTDFKDWTTIAAVTNQQDVQLTVDAGTQARYIRIRSMASQTQWIQIREFSVELGRVDITPPVTTATVAPTVPDGKNGWYVHPVTVSFDVYDDSSGVARTEYTLNGGNAWLTATGDVTVEQDGLNSLSYRSVDQAGNVEAEKTINLNVDRAAPTITVTGIDQNDISDAEDLLPVISLNDDVSGIDPSMTKATLDSNDYKLGDSIPLYKLPLGSHSLTVNAQDLAGNEASVTVTFQTLASIDGLKQLVQRFEADHWIDNAGISNSLQMKLEQSNLQSFIQEVQAQSGKHITDEAAEYLLRDAKALLPQ</sequence>
<reference evidence="4" key="1">
    <citation type="submission" date="2022-04" db="EMBL/GenBank/DDBJ databases">
        <title>Paenibacillus mangrovi sp. nov., a novel endophytic bacterium isolated from bark of Kandelia candel.</title>
        <authorList>
            <person name="Tuo L."/>
        </authorList>
    </citation>
    <scope>NUCLEOTIDE SEQUENCE</scope>
    <source>
        <strain evidence="4">KQZ6P-2</strain>
    </source>
</reference>
<dbReference type="SUPFAM" id="SSF51445">
    <property type="entry name" value="(Trans)glycosidases"/>
    <property type="match status" value="1"/>
</dbReference>
<dbReference type="InterPro" id="IPR008979">
    <property type="entry name" value="Galactose-bd-like_sf"/>
</dbReference>
<dbReference type="Pfam" id="PF16126">
    <property type="entry name" value="DUF4838"/>
    <property type="match status" value="1"/>
</dbReference>
<keyword evidence="1" id="KW-0378">Hydrolase</keyword>
<protein>
    <submittedName>
        <fullName evidence="4">DUF4838 domain-containing protein</fullName>
    </submittedName>
</protein>
<dbReference type="PANTHER" id="PTHR47406:SF2">
    <property type="entry name" value="ALPHA GLUCURONIDASE N-TERMINAL DOMAIN-CONTAINING PROTEIN"/>
    <property type="match status" value="1"/>
</dbReference>
<dbReference type="GO" id="GO:0005975">
    <property type="term" value="P:carbohydrate metabolic process"/>
    <property type="evidence" value="ECO:0007669"/>
    <property type="project" value="UniProtKB-ARBA"/>
</dbReference>
<evidence type="ECO:0000256" key="2">
    <source>
        <dbReference type="SAM" id="SignalP"/>
    </source>
</evidence>
<evidence type="ECO:0000313" key="5">
    <source>
        <dbReference type="Proteomes" id="UP001139347"/>
    </source>
</evidence>
<feature type="signal peptide" evidence="2">
    <location>
        <begin position="1"/>
        <end position="22"/>
    </location>
</feature>
<dbReference type="Pfam" id="PF00754">
    <property type="entry name" value="F5_F8_type_C"/>
    <property type="match status" value="1"/>
</dbReference>
<dbReference type="RefSeq" id="WP_244722415.1">
    <property type="nucleotide sequence ID" value="NZ_JALIRP010000002.1"/>
</dbReference>
<organism evidence="4 5">
    <name type="scientific">Paenibacillus mangrovi</name>
    <dbReference type="NCBI Taxonomy" id="2931978"/>
    <lineage>
        <taxon>Bacteria</taxon>
        <taxon>Bacillati</taxon>
        <taxon>Bacillota</taxon>
        <taxon>Bacilli</taxon>
        <taxon>Bacillales</taxon>
        <taxon>Paenibacillaceae</taxon>
        <taxon>Paenibacillus</taxon>
    </lineage>
</organism>
<dbReference type="EMBL" id="JALIRP010000002">
    <property type="protein sequence ID" value="MCJ8011496.1"/>
    <property type="molecule type" value="Genomic_DNA"/>
</dbReference>
<dbReference type="Gene3D" id="3.30.379.10">
    <property type="entry name" value="Chitobiase/beta-hexosaminidase domain 2-like"/>
    <property type="match status" value="1"/>
</dbReference>
<dbReference type="PROSITE" id="PS50022">
    <property type="entry name" value="FA58C_3"/>
    <property type="match status" value="1"/>
</dbReference>
<dbReference type="Gene3D" id="2.60.120.260">
    <property type="entry name" value="Galactose-binding domain-like"/>
    <property type="match status" value="1"/>
</dbReference>
<evidence type="ECO:0000313" key="4">
    <source>
        <dbReference type="EMBL" id="MCJ8011496.1"/>
    </source>
</evidence>
<dbReference type="SUPFAM" id="SSF55545">
    <property type="entry name" value="beta-N-acetylhexosaminidase-like domain"/>
    <property type="match status" value="1"/>
</dbReference>
<accession>A0A9X1WMS3</accession>
<dbReference type="Gene3D" id="3.30.1920.20">
    <property type="match status" value="1"/>
</dbReference>
<feature type="domain" description="F5/8 type C" evidence="3">
    <location>
        <begin position="657"/>
        <end position="796"/>
    </location>
</feature>
<gene>
    <name evidence="4" type="ORF">MUG84_07005</name>
</gene>
<dbReference type="InterPro" id="IPR000421">
    <property type="entry name" value="FA58C"/>
</dbReference>
<proteinExistence type="predicted"/>
<evidence type="ECO:0000259" key="3">
    <source>
        <dbReference type="PROSITE" id="PS50022"/>
    </source>
</evidence>
<name>A0A9X1WMS3_9BACL</name>
<dbReference type="InterPro" id="IPR029018">
    <property type="entry name" value="Hex-like_dom2"/>
</dbReference>
<dbReference type="InterPro" id="IPR058094">
    <property type="entry name" value="Ig-like_OmpL47-like"/>
</dbReference>
<dbReference type="Proteomes" id="UP001139347">
    <property type="component" value="Unassembled WGS sequence"/>
</dbReference>
<feature type="chain" id="PRO_5040904442" evidence="2">
    <location>
        <begin position="23"/>
        <end position="1046"/>
    </location>
</feature>
<dbReference type="NCBIfam" id="NF047446">
    <property type="entry name" value="barrel_OmpL47"/>
    <property type="match status" value="1"/>
</dbReference>
<comment type="caution">
    <text evidence="4">The sequence shown here is derived from an EMBL/GenBank/DDBJ whole genome shotgun (WGS) entry which is preliminary data.</text>
</comment>